<proteinExistence type="predicted"/>
<name>A0A8J8G7J8_9FLAO</name>
<comment type="caution">
    <text evidence="1">The sequence shown here is derived from an EMBL/GenBank/DDBJ whole genome shotgun (WGS) entry which is preliminary data.</text>
</comment>
<evidence type="ECO:0000313" key="2">
    <source>
        <dbReference type="Proteomes" id="UP000610746"/>
    </source>
</evidence>
<dbReference type="EMBL" id="JABSNO010000001">
    <property type="protein sequence ID" value="NRS90959.1"/>
    <property type="molecule type" value="Genomic_DNA"/>
</dbReference>
<dbReference type="AlphaFoldDB" id="A0A8J8G7J8"/>
<accession>A0A8J8G7J8</accession>
<reference evidence="1" key="1">
    <citation type="submission" date="2020-05" db="EMBL/GenBank/DDBJ databases">
        <title>Genomic Encyclopedia of Type Strains, Phase IV (KMG-V): Genome sequencing to study the core and pangenomes of soil and plant-associated prokaryotes.</title>
        <authorList>
            <person name="Whitman W."/>
        </authorList>
    </citation>
    <scope>NUCLEOTIDE SEQUENCE</scope>
    <source>
        <strain evidence="1">16F</strain>
    </source>
</reference>
<gene>
    <name evidence="1" type="ORF">HNQ03_000024</name>
</gene>
<dbReference type="Proteomes" id="UP000610746">
    <property type="component" value="Unassembled WGS sequence"/>
</dbReference>
<organism evidence="1 2">
    <name type="scientific">Frigoriflavimonas asaccharolytica</name>
    <dbReference type="NCBI Taxonomy" id="2735899"/>
    <lineage>
        <taxon>Bacteria</taxon>
        <taxon>Pseudomonadati</taxon>
        <taxon>Bacteroidota</taxon>
        <taxon>Flavobacteriia</taxon>
        <taxon>Flavobacteriales</taxon>
        <taxon>Weeksellaceae</taxon>
        <taxon>Frigoriflavimonas</taxon>
    </lineage>
</organism>
<keyword evidence="2" id="KW-1185">Reference proteome</keyword>
<protein>
    <submittedName>
        <fullName evidence="1">Uncharacterized protein</fullName>
    </submittedName>
</protein>
<evidence type="ECO:0000313" key="1">
    <source>
        <dbReference type="EMBL" id="NRS90959.1"/>
    </source>
</evidence>
<sequence length="59" mass="6607">MSFPIAIPVIDTNDIEPTPDITPVITRLMLLLSRLKNACIMPSMYVMLIIASVTQMLME</sequence>